<evidence type="ECO:0000256" key="17">
    <source>
        <dbReference type="PROSITE-ProRule" id="PRU00076"/>
    </source>
</evidence>
<evidence type="ECO:0000256" key="16">
    <source>
        <dbReference type="ARBA" id="ARBA00045407"/>
    </source>
</evidence>
<protein>
    <recommendedName>
        <fullName evidence="14">Interphotoreceptor matrix proteoglycan 1</fullName>
    </recommendedName>
    <alternativeName>
        <fullName evidence="15">Sialoprotein associated with cones and rods</fullName>
    </alternativeName>
</protein>
<keyword evidence="17" id="KW-0245">EGF-like domain</keyword>
<dbReference type="PANTHER" id="PTHR12199">
    <property type="entry name" value="INTERPHOTORECEPTOR MATRIX PROTEOGLYCAN"/>
    <property type="match status" value="1"/>
</dbReference>
<comment type="caution">
    <text evidence="17">Lacks conserved residue(s) required for the propagation of feature annotation.</text>
</comment>
<keyword evidence="13" id="KW-0373">Hyaluronic acid</keyword>
<dbReference type="InterPro" id="IPR039861">
    <property type="entry name" value="IMPG"/>
</dbReference>
<comment type="subcellular location">
    <subcellularLocation>
        <location evidence="2">Cell projection</location>
        <location evidence="2">Cilium</location>
        <location evidence="2">Photoreceptor outer segment</location>
    </subcellularLocation>
    <subcellularLocation>
        <location evidence="1">Photoreceptor inner segment</location>
    </subcellularLocation>
    <subcellularLocation>
        <location evidence="3">Secreted</location>
        <location evidence="3">Extracellular space</location>
        <location evidence="3">Extracellular matrix</location>
        <location evidence="3">Interphotoreceptor matrix</location>
    </subcellularLocation>
</comment>
<keyword evidence="10" id="KW-0675">Receptor</keyword>
<dbReference type="SMART" id="SM00200">
    <property type="entry name" value="SEA"/>
    <property type="match status" value="2"/>
</dbReference>
<proteinExistence type="predicted"/>
<keyword evidence="4" id="KW-0964">Secreted</keyword>
<evidence type="ECO:0000256" key="5">
    <source>
        <dbReference type="ARBA" id="ARBA00022530"/>
    </source>
</evidence>
<dbReference type="SUPFAM" id="SSF82671">
    <property type="entry name" value="SEA domain"/>
    <property type="match status" value="2"/>
</dbReference>
<dbReference type="Pfam" id="PF01390">
    <property type="entry name" value="SEA"/>
    <property type="match status" value="2"/>
</dbReference>
<dbReference type="PROSITE" id="PS50026">
    <property type="entry name" value="EGF_3"/>
    <property type="match status" value="1"/>
</dbReference>
<evidence type="ECO:0000259" key="22">
    <source>
        <dbReference type="PROSITE" id="PS50026"/>
    </source>
</evidence>
<keyword evidence="8" id="KW-0677">Repeat</keyword>
<evidence type="ECO:0000259" key="21">
    <source>
        <dbReference type="PROSITE" id="PS50024"/>
    </source>
</evidence>
<keyword evidence="5" id="KW-0272">Extracellular matrix</keyword>
<dbReference type="OrthoDB" id="8960773at2759"/>
<dbReference type="GO" id="GO:0033165">
    <property type="term" value="C:interphotoreceptor matrix"/>
    <property type="evidence" value="ECO:0007669"/>
    <property type="project" value="UniProtKB-SubCell"/>
</dbReference>
<dbReference type="InterPro" id="IPR000742">
    <property type="entry name" value="EGF"/>
</dbReference>
<accession>A0A6J2WHP5</accession>
<sequence length="1059" mass="116919">MPLKTGLFLILFLFTLQATKIRDLNSEHLYHMRNVKYRHFLEAVKPAKQTSGARPSVDVNSHRTKRSTVFSTGVKVCPHENMAEVITSHKAYYKLRVCQEAVWEAFQIFLDRVPDTMEYQQWVYACQRDSLCAEDLAQNFTSTQEHLDMVAKRVNARDGTERALPETTPGEKCSKTPSELLIIETEKQTEVVSVMPGDMVEHIIEFTVTIVDPVYSGLLSDPKTPQHQDFTHRLQEQMLHVFDKLPGFKEIRLLGFRSGGVVAHYAVVFETKAQSGADTIADESDTEASLKDMVVKALSEESSLPMDIHSLSFQSDNTEDAISPGRISTEKTKFPLETSPEVTEAVVTVTEVQTGSDMAPVGETTENVYHLPGEMGEEITTLVSIMEQSSTELDGGPQTEDKDMTSEKEIVITEATEGFLRTTTGAYSSKTSEDQESEENEIVATAVPLDLKHLEGIIAQTPSQSSVDVVATSKTSTASTIQTNVVTVVTQSTMSSDVLKEPLTPRDGSTGYNPPTTSPSVSPTFEPIQPIDIPLSPTVPTAASVESLSVPNKIETIQTVEPPTIPLLPETIPPVEIPLVPTPTTSTATPRTLNVDGRLFRTAPPPQPNDVPNDYTDMQEDVEQTEEDVELQGSGSGLPSENADGPYESAAPPSLRPMTPLMSAVNQGKDLVVFFSLRVTNMMFSEDLFNKSSPEYKSLENTFLELRQFSEPKDRPQPGAPSKYQTGRQRTLASIPILPYLQSNLTGFKELQILNFRNGSVVVNSKMKLAKPVPDNVTEAVHCVLEDFCNAASKRLDIEIDSRSLDVEAADYADPCKFMACNEFSRCVVNTLTSEAECLCDPGYNSVDGLPCQSICNLQPDYCLNGGLCEIIPGHGATCRCPVGKFWHYHGERCNELVSLPVDPLLFVACLVGSLTVVCAVIGLLIFINKKCIRTRKTVTLVHTHSPFPFESTMRVNPVFENDDGILTHVSSIHCPLSSESGSSQLSDQGTFESVENIHLSIEIPRQLYTTRSEKLVSEMVDFHHCIPHNETWRRPGDYRASCYLLRRPDSEGFEVTVL</sequence>
<evidence type="ECO:0000256" key="12">
    <source>
        <dbReference type="ARBA" id="ARBA00023273"/>
    </source>
</evidence>
<feature type="transmembrane region" description="Helical" evidence="19">
    <location>
        <begin position="905"/>
        <end position="928"/>
    </location>
</feature>
<evidence type="ECO:0000313" key="24">
    <source>
        <dbReference type="RefSeq" id="XP_030643277.1"/>
    </source>
</evidence>
<dbReference type="InParanoid" id="A0A6J2WHP5"/>
<evidence type="ECO:0000256" key="11">
    <source>
        <dbReference type="ARBA" id="ARBA00023180"/>
    </source>
</evidence>
<dbReference type="GeneID" id="115823368"/>
<evidence type="ECO:0000256" key="4">
    <source>
        <dbReference type="ARBA" id="ARBA00022525"/>
    </source>
</evidence>
<feature type="domain" description="SEA" evidence="21">
    <location>
        <begin position="200"/>
        <end position="318"/>
    </location>
</feature>
<dbReference type="Proteomes" id="UP000504632">
    <property type="component" value="Chromosome 10"/>
</dbReference>
<keyword evidence="19" id="KW-1133">Transmembrane helix</keyword>
<feature type="chain" id="PRO_5026849537" description="Interphotoreceptor matrix proteoglycan 1" evidence="20">
    <location>
        <begin position="19"/>
        <end position="1059"/>
    </location>
</feature>
<feature type="compositionally biased region" description="Acidic residues" evidence="18">
    <location>
        <begin position="617"/>
        <end position="630"/>
    </location>
</feature>
<evidence type="ECO:0000256" key="9">
    <source>
        <dbReference type="ARBA" id="ARBA00022981"/>
    </source>
</evidence>
<evidence type="ECO:0000256" key="18">
    <source>
        <dbReference type="SAM" id="MobiDB-lite"/>
    </source>
</evidence>
<dbReference type="Gene3D" id="3.30.70.960">
    <property type="entry name" value="SEA domain"/>
    <property type="match status" value="1"/>
</dbReference>
<keyword evidence="19" id="KW-0812">Transmembrane</keyword>
<evidence type="ECO:0000256" key="6">
    <source>
        <dbReference type="ARBA" id="ARBA00022674"/>
    </source>
</evidence>
<evidence type="ECO:0000256" key="19">
    <source>
        <dbReference type="SAM" id="Phobius"/>
    </source>
</evidence>
<dbReference type="PROSITE" id="PS50024">
    <property type="entry name" value="SEA"/>
    <property type="match status" value="2"/>
</dbReference>
<feature type="domain" description="SEA" evidence="21">
    <location>
        <begin position="669"/>
        <end position="812"/>
    </location>
</feature>
<dbReference type="GO" id="GO:0001750">
    <property type="term" value="C:photoreceptor outer segment"/>
    <property type="evidence" value="ECO:0007669"/>
    <property type="project" value="UniProtKB-SubCell"/>
</dbReference>
<organism evidence="23 24">
    <name type="scientific">Chanos chanos</name>
    <name type="common">Milkfish</name>
    <name type="synonym">Mugil chanos</name>
    <dbReference type="NCBI Taxonomy" id="29144"/>
    <lineage>
        <taxon>Eukaryota</taxon>
        <taxon>Metazoa</taxon>
        <taxon>Chordata</taxon>
        <taxon>Craniata</taxon>
        <taxon>Vertebrata</taxon>
        <taxon>Euteleostomi</taxon>
        <taxon>Actinopterygii</taxon>
        <taxon>Neopterygii</taxon>
        <taxon>Teleostei</taxon>
        <taxon>Ostariophysi</taxon>
        <taxon>Gonorynchiformes</taxon>
        <taxon>Chanidae</taxon>
        <taxon>Chanos</taxon>
    </lineage>
</organism>
<evidence type="ECO:0000256" key="15">
    <source>
        <dbReference type="ARBA" id="ARBA00042018"/>
    </source>
</evidence>
<keyword evidence="6" id="KW-0358">Heparin-binding</keyword>
<feature type="compositionally biased region" description="Low complexity" evidence="18">
    <location>
        <begin position="514"/>
        <end position="523"/>
    </location>
</feature>
<dbReference type="GO" id="GO:0007601">
    <property type="term" value="P:visual perception"/>
    <property type="evidence" value="ECO:0007669"/>
    <property type="project" value="InterPro"/>
</dbReference>
<name>A0A6J2WHP5_CHACN</name>
<feature type="region of interest" description="Disordered" evidence="18">
    <location>
        <begin position="597"/>
        <end position="653"/>
    </location>
</feature>
<dbReference type="InterPro" id="IPR000082">
    <property type="entry name" value="SEA_dom"/>
</dbReference>
<evidence type="ECO:0000256" key="2">
    <source>
        <dbReference type="ARBA" id="ARBA00004504"/>
    </source>
</evidence>
<comment type="function">
    <text evidence="16">Chondroitin sulfate-, heparin- and hyaluronan-binding protein. May serve to form a basic macromolecular scaffold comprising the insoluble interphotoreceptor matrix.</text>
</comment>
<keyword evidence="11" id="KW-0325">Glycoprotein</keyword>
<gene>
    <name evidence="24" type="primary">impg1b</name>
</gene>
<dbReference type="AlphaFoldDB" id="A0A6J2WHP5"/>
<feature type="region of interest" description="Disordered" evidence="18">
    <location>
        <begin position="499"/>
        <end position="523"/>
    </location>
</feature>
<dbReference type="GO" id="GO:0008201">
    <property type="term" value="F:heparin binding"/>
    <property type="evidence" value="ECO:0007669"/>
    <property type="project" value="UniProtKB-KW"/>
</dbReference>
<evidence type="ECO:0000256" key="20">
    <source>
        <dbReference type="SAM" id="SignalP"/>
    </source>
</evidence>
<evidence type="ECO:0000256" key="3">
    <source>
        <dbReference type="ARBA" id="ARBA00004593"/>
    </source>
</evidence>
<evidence type="ECO:0000256" key="13">
    <source>
        <dbReference type="ARBA" id="ARBA00023290"/>
    </source>
</evidence>
<evidence type="ECO:0000256" key="8">
    <source>
        <dbReference type="ARBA" id="ARBA00022737"/>
    </source>
</evidence>
<evidence type="ECO:0000256" key="7">
    <source>
        <dbReference type="ARBA" id="ARBA00022729"/>
    </source>
</evidence>
<dbReference type="PANTHER" id="PTHR12199:SF3">
    <property type="entry name" value="INTERPHOTORECEPTOR MATRIX PROTEOGLYCAN 1"/>
    <property type="match status" value="1"/>
</dbReference>
<keyword evidence="7 20" id="KW-0732">Signal</keyword>
<keyword evidence="23" id="KW-1185">Reference proteome</keyword>
<reference evidence="24" key="1">
    <citation type="submission" date="2025-08" db="UniProtKB">
        <authorList>
            <consortium name="RefSeq"/>
        </authorList>
    </citation>
    <scope>IDENTIFICATION</scope>
</reference>
<keyword evidence="19" id="KW-0472">Membrane</keyword>
<keyword evidence="9" id="KW-0730">Sialic acid</keyword>
<dbReference type="GO" id="GO:0001917">
    <property type="term" value="C:photoreceptor inner segment"/>
    <property type="evidence" value="ECO:0007669"/>
    <property type="project" value="UniProtKB-SubCell"/>
</dbReference>
<keyword evidence="12" id="KW-0966">Cell projection</keyword>
<dbReference type="GO" id="GO:0005540">
    <property type="term" value="F:hyaluronic acid binding"/>
    <property type="evidence" value="ECO:0007669"/>
    <property type="project" value="UniProtKB-KW"/>
</dbReference>
<dbReference type="RefSeq" id="XP_030643277.1">
    <property type="nucleotide sequence ID" value="XM_030787417.1"/>
</dbReference>
<dbReference type="CTD" id="558797"/>
<evidence type="ECO:0000256" key="10">
    <source>
        <dbReference type="ARBA" id="ARBA00023170"/>
    </source>
</evidence>
<evidence type="ECO:0000313" key="23">
    <source>
        <dbReference type="Proteomes" id="UP000504632"/>
    </source>
</evidence>
<feature type="domain" description="EGF-like" evidence="22">
    <location>
        <begin position="853"/>
        <end position="895"/>
    </location>
</feature>
<evidence type="ECO:0000256" key="14">
    <source>
        <dbReference type="ARBA" id="ARBA00040753"/>
    </source>
</evidence>
<dbReference type="InterPro" id="IPR036364">
    <property type="entry name" value="SEA_dom_sf"/>
</dbReference>
<evidence type="ECO:0000256" key="1">
    <source>
        <dbReference type="ARBA" id="ARBA00004437"/>
    </source>
</evidence>
<feature type="signal peptide" evidence="20">
    <location>
        <begin position="1"/>
        <end position="18"/>
    </location>
</feature>